<name>A0A8C7WPZ2_9TELE</name>
<dbReference type="InterPro" id="IPR011992">
    <property type="entry name" value="EF-hand-dom_pair"/>
</dbReference>
<sequence length="125" mass="13941">MEAELQKIVRVYLKSSKGKEYLGKKDFQNLVSSQLSNILTEADSKDAVDNMSKSLDSDQNGVGFDDYMKLVGYLACSLSQQQGEEQKPDLLIFFKAFPQLFRLLFGGATPFPSLNTELTCNMLGL</sequence>
<dbReference type="Ensembl" id="ENSOSIT00000001725.1">
    <property type="protein sequence ID" value="ENSOSIP00000001610.1"/>
    <property type="gene ID" value="ENSOSIG00000000907.1"/>
</dbReference>
<evidence type="ECO:0000313" key="2">
    <source>
        <dbReference type="Proteomes" id="UP000694383"/>
    </source>
</evidence>
<dbReference type="AlphaFoldDB" id="A0A8C7WPZ2"/>
<accession>A0A8C7WPZ2</accession>
<dbReference type="Gene3D" id="1.10.238.10">
    <property type="entry name" value="EF-hand"/>
    <property type="match status" value="1"/>
</dbReference>
<dbReference type="Proteomes" id="UP000694383">
    <property type="component" value="Unplaced"/>
</dbReference>
<organism evidence="1 2">
    <name type="scientific">Oryzias sinensis</name>
    <name type="common">Chinese medaka</name>
    <dbReference type="NCBI Taxonomy" id="183150"/>
    <lineage>
        <taxon>Eukaryota</taxon>
        <taxon>Metazoa</taxon>
        <taxon>Chordata</taxon>
        <taxon>Craniata</taxon>
        <taxon>Vertebrata</taxon>
        <taxon>Euteleostomi</taxon>
        <taxon>Actinopterygii</taxon>
        <taxon>Neopterygii</taxon>
        <taxon>Teleostei</taxon>
        <taxon>Neoteleostei</taxon>
        <taxon>Acanthomorphata</taxon>
        <taxon>Ovalentaria</taxon>
        <taxon>Atherinomorphae</taxon>
        <taxon>Beloniformes</taxon>
        <taxon>Adrianichthyidae</taxon>
        <taxon>Oryziinae</taxon>
        <taxon>Oryzias</taxon>
    </lineage>
</organism>
<evidence type="ECO:0000313" key="1">
    <source>
        <dbReference type="Ensembl" id="ENSOSIP00000001610.1"/>
    </source>
</evidence>
<reference evidence="1" key="2">
    <citation type="submission" date="2025-09" db="UniProtKB">
        <authorList>
            <consortium name="Ensembl"/>
        </authorList>
    </citation>
    <scope>IDENTIFICATION</scope>
</reference>
<proteinExistence type="predicted"/>
<keyword evidence="2" id="KW-1185">Reference proteome</keyword>
<reference evidence="1" key="1">
    <citation type="submission" date="2025-08" db="UniProtKB">
        <authorList>
            <consortium name="Ensembl"/>
        </authorList>
    </citation>
    <scope>IDENTIFICATION</scope>
</reference>
<dbReference type="GeneTree" id="ENSGT01120000272025"/>
<dbReference type="SUPFAM" id="SSF47473">
    <property type="entry name" value="EF-hand"/>
    <property type="match status" value="1"/>
</dbReference>
<evidence type="ECO:0008006" key="3">
    <source>
        <dbReference type="Google" id="ProtNLM"/>
    </source>
</evidence>
<protein>
    <recommendedName>
        <fullName evidence="3">S100/CaBP-9k-type calcium binding subdomain domain-containing protein</fullName>
    </recommendedName>
</protein>